<dbReference type="OrthoDB" id="7064984at2"/>
<evidence type="ECO:0000313" key="1">
    <source>
        <dbReference type="EMBL" id="SFQ23924.1"/>
    </source>
</evidence>
<organism evidence="1 2">
    <name type="scientific">Parafilimonas terrae</name>
    <dbReference type="NCBI Taxonomy" id="1465490"/>
    <lineage>
        <taxon>Bacteria</taxon>
        <taxon>Pseudomonadati</taxon>
        <taxon>Bacteroidota</taxon>
        <taxon>Chitinophagia</taxon>
        <taxon>Chitinophagales</taxon>
        <taxon>Chitinophagaceae</taxon>
        <taxon>Parafilimonas</taxon>
    </lineage>
</organism>
<keyword evidence="2" id="KW-1185">Reference proteome</keyword>
<dbReference type="EMBL" id="FOXQ01000007">
    <property type="protein sequence ID" value="SFQ23924.1"/>
    <property type="molecule type" value="Genomic_DNA"/>
</dbReference>
<gene>
    <name evidence="1" type="ORF">SAMN05444277_10742</name>
</gene>
<evidence type="ECO:0000313" key="2">
    <source>
        <dbReference type="Proteomes" id="UP000199031"/>
    </source>
</evidence>
<dbReference type="Proteomes" id="UP000199031">
    <property type="component" value="Unassembled WGS sequence"/>
</dbReference>
<evidence type="ECO:0008006" key="3">
    <source>
        <dbReference type="Google" id="ProtNLM"/>
    </source>
</evidence>
<dbReference type="AlphaFoldDB" id="A0A1I5WW42"/>
<dbReference type="STRING" id="1465490.SAMN05444277_10742"/>
<name>A0A1I5WW42_9BACT</name>
<reference evidence="1 2" key="1">
    <citation type="submission" date="2016-10" db="EMBL/GenBank/DDBJ databases">
        <authorList>
            <person name="de Groot N.N."/>
        </authorList>
    </citation>
    <scope>NUCLEOTIDE SEQUENCE [LARGE SCALE GENOMIC DNA]</scope>
    <source>
        <strain evidence="1 2">DSM 28286</strain>
    </source>
</reference>
<sequence>MSIVVKAKYENGNVKLQEPAPTQENVPVSVIFPDNADNNISLKKNEIKFGSLAGKIAVPENFDDPLDEFQEYEPQ</sequence>
<protein>
    <recommendedName>
        <fullName evidence="3">DUF2281 domain-containing protein</fullName>
    </recommendedName>
</protein>
<proteinExistence type="predicted"/>
<dbReference type="RefSeq" id="WP_090658909.1">
    <property type="nucleotide sequence ID" value="NZ_FOXQ01000007.1"/>
</dbReference>
<accession>A0A1I5WW42</accession>